<dbReference type="Gene3D" id="3.30.300.30">
    <property type="match status" value="1"/>
</dbReference>
<name>A0AAD6GCD0_9EURO</name>
<dbReference type="InterPro" id="IPR000873">
    <property type="entry name" value="AMP-dep_synth/lig_dom"/>
</dbReference>
<dbReference type="InterPro" id="IPR047122">
    <property type="entry name" value="Trans-enoyl_RdTase-like"/>
</dbReference>
<reference evidence="8 9" key="1">
    <citation type="journal article" date="2023" name="IMA Fungus">
        <title>Comparative genomic study of the Penicillium genus elucidates a diverse pangenome and 15 lateral gene transfer events.</title>
        <authorList>
            <person name="Petersen C."/>
            <person name="Sorensen T."/>
            <person name="Nielsen M.R."/>
            <person name="Sondergaard T.E."/>
            <person name="Sorensen J.L."/>
            <person name="Fitzpatrick D.A."/>
            <person name="Frisvad J.C."/>
            <person name="Nielsen K.L."/>
        </authorList>
    </citation>
    <scope>NUCLEOTIDE SEQUENCE [LARGE SCALE GENOMIC DNA]</scope>
    <source>
        <strain evidence="8 9">IBT 35679</strain>
    </source>
</reference>
<dbReference type="Pfam" id="PF00501">
    <property type="entry name" value="AMP-binding"/>
    <property type="match status" value="1"/>
</dbReference>
<dbReference type="PANTHER" id="PTHR24096:SF422">
    <property type="entry name" value="BCDNA.GH02901"/>
    <property type="match status" value="1"/>
</dbReference>
<dbReference type="SUPFAM" id="SSF50129">
    <property type="entry name" value="GroES-like"/>
    <property type="match status" value="1"/>
</dbReference>
<comment type="pathway">
    <text evidence="1">Siderophore biosynthesis.</text>
</comment>
<keyword evidence="5" id="KW-0597">Phosphoprotein</keyword>
<dbReference type="FunFam" id="3.40.50.12780:FF:000003">
    <property type="entry name" value="Long-chain-fatty-acid--CoA ligase FadD"/>
    <property type="match status" value="1"/>
</dbReference>
<dbReference type="EMBL" id="JAQIZZ010000007">
    <property type="protein sequence ID" value="KAJ5531889.1"/>
    <property type="molecule type" value="Genomic_DNA"/>
</dbReference>
<dbReference type="Gene3D" id="3.90.180.10">
    <property type="entry name" value="Medium-chain alcohol dehydrogenases, catalytic domain"/>
    <property type="match status" value="1"/>
</dbReference>
<dbReference type="Gene3D" id="3.40.50.720">
    <property type="entry name" value="NAD(P)-binding Rossmann-like Domain"/>
    <property type="match status" value="1"/>
</dbReference>
<dbReference type="InterPro" id="IPR020843">
    <property type="entry name" value="ER"/>
</dbReference>
<sequence length="868" mass="94218">MESQNTRYLARQQGGSLVATVTERPVAIAPMEVLIHVKAVAINPADYKMIDEGHRVNSWPLAPGLDGAGVVEGVGANVKNVALGDRVLALFTAGDYAASYQTFAVVEEKSVAKIPNSWSFENAASLGVCYLTGIMALGIGLKSPLPFLRDGPISGLRPSSALILGGSSAVGSATIQLLRLAIPDCMILTTSSPRHHAHLTKYLNADHAFDRGSASLVTDVKSVTPGCRGVDVIIDVVGAGGMQPDIFNVLDNHGPQKYAQVWTGNDQIQAPSGVNSVMFRGRDLPQLSGNANIVPTLETLLREGRYKLPLPVRIVGRGLDGLEKGLGLMRQGQPSIAAGFTNAVTKERVRYDEVKEHAVSISTALTRKFGFCQGECVALFSSNTVWYPVAMFATIRIGGMISGASPAYNVEEMTYALKTSKARILMTAASALPVAIPAAKNAGIPQDRIILLEGRHQGFATIHDLIKFGRGFGAGGQTPALKIKKGETNKWLCGFLSFSSGTTGLPKAVMISHHNVMAQCLQVSQLTPKDHKKILAVLPLFHITGLVHQMHTPVCINAEVYMLPAFDMKTMLDTVVEYQISELLLVPPILIRLLRDPIVKNYDLSHIRRFSSGAAPLSAEVIQELQRRFPQTGFKQGYGMTESCSCITAHPIEQSTYEYANRVGSIVANTEVKIVDPETGTELGYGEPGEILARGPQIVMGYLDNEKATAETFDSEAWLHTGDVGYIDREGFITITDRIKEMIKVKGIAVAPAELEDLLLGHPMIEDVAVGAIADDYTGQRPKAYIVLKPTFREGKGKEQVLALLRGVIQYVQEKKVRHKWITEVELVKEIPKSASGKILRRVLRQLEQDANIQDRVLVGREDVRSKL</sequence>
<dbReference type="SMART" id="SM00829">
    <property type="entry name" value="PKS_ER"/>
    <property type="match status" value="1"/>
</dbReference>
<evidence type="ECO:0000256" key="3">
    <source>
        <dbReference type="ARBA" id="ARBA00008072"/>
    </source>
</evidence>
<dbReference type="InterPro" id="IPR020845">
    <property type="entry name" value="AMP-binding_CS"/>
</dbReference>
<evidence type="ECO:0000256" key="4">
    <source>
        <dbReference type="ARBA" id="ARBA00022450"/>
    </source>
</evidence>
<dbReference type="AlphaFoldDB" id="A0AAD6GCD0"/>
<dbReference type="InterPro" id="IPR045851">
    <property type="entry name" value="AMP-bd_C_sf"/>
</dbReference>
<dbReference type="InterPro" id="IPR036291">
    <property type="entry name" value="NAD(P)-bd_dom_sf"/>
</dbReference>
<feature type="domain" description="Enoyl reductase (ER)" evidence="7">
    <location>
        <begin position="14"/>
        <end position="338"/>
    </location>
</feature>
<comment type="caution">
    <text evidence="8">The sequence shown here is derived from an EMBL/GenBank/DDBJ whole genome shotgun (WGS) entry which is preliminary data.</text>
</comment>
<dbReference type="InterPro" id="IPR025110">
    <property type="entry name" value="AMP-bd_C"/>
</dbReference>
<dbReference type="InterPro" id="IPR011032">
    <property type="entry name" value="GroES-like_sf"/>
</dbReference>
<evidence type="ECO:0000256" key="2">
    <source>
        <dbReference type="ARBA" id="ARBA00006432"/>
    </source>
</evidence>
<dbReference type="Proteomes" id="UP001220324">
    <property type="component" value="Unassembled WGS sequence"/>
</dbReference>
<comment type="similarity">
    <text evidence="2">Belongs to the ATP-dependent AMP-binding enzyme family.</text>
</comment>
<keyword evidence="6" id="KW-0560">Oxidoreductase</keyword>
<evidence type="ECO:0000256" key="1">
    <source>
        <dbReference type="ARBA" id="ARBA00004924"/>
    </source>
</evidence>
<gene>
    <name evidence="8" type="ORF">N7494_008441</name>
</gene>
<evidence type="ECO:0000313" key="8">
    <source>
        <dbReference type="EMBL" id="KAJ5531889.1"/>
    </source>
</evidence>
<comment type="similarity">
    <text evidence="3">Belongs to the zinc-containing alcohol dehydrogenase family.</text>
</comment>
<dbReference type="SUPFAM" id="SSF51735">
    <property type="entry name" value="NAD(P)-binding Rossmann-fold domains"/>
    <property type="match status" value="1"/>
</dbReference>
<dbReference type="InterPro" id="IPR042099">
    <property type="entry name" value="ANL_N_sf"/>
</dbReference>
<dbReference type="Pfam" id="PF13193">
    <property type="entry name" value="AMP-binding_C"/>
    <property type="match status" value="1"/>
</dbReference>
<accession>A0AAD6GCD0</accession>
<dbReference type="CDD" id="cd05911">
    <property type="entry name" value="Firefly_Luc_like"/>
    <property type="match status" value="1"/>
</dbReference>
<keyword evidence="4" id="KW-0596">Phosphopantetheine</keyword>
<dbReference type="PANTHER" id="PTHR24096">
    <property type="entry name" value="LONG-CHAIN-FATTY-ACID--COA LIGASE"/>
    <property type="match status" value="1"/>
</dbReference>
<evidence type="ECO:0000313" key="9">
    <source>
        <dbReference type="Proteomes" id="UP001220324"/>
    </source>
</evidence>
<dbReference type="Pfam" id="PF08240">
    <property type="entry name" value="ADH_N"/>
    <property type="match status" value="1"/>
</dbReference>
<evidence type="ECO:0000259" key="7">
    <source>
        <dbReference type="SMART" id="SM00829"/>
    </source>
</evidence>
<dbReference type="SUPFAM" id="SSF56801">
    <property type="entry name" value="Acetyl-CoA synthetase-like"/>
    <property type="match status" value="1"/>
</dbReference>
<evidence type="ECO:0000256" key="5">
    <source>
        <dbReference type="ARBA" id="ARBA00022553"/>
    </source>
</evidence>
<dbReference type="InterPro" id="IPR013154">
    <property type="entry name" value="ADH-like_N"/>
</dbReference>
<evidence type="ECO:0000256" key="6">
    <source>
        <dbReference type="ARBA" id="ARBA00023002"/>
    </source>
</evidence>
<dbReference type="PROSITE" id="PS00455">
    <property type="entry name" value="AMP_BINDING"/>
    <property type="match status" value="1"/>
</dbReference>
<protein>
    <recommendedName>
        <fullName evidence="7">Enoyl reductase (ER) domain-containing protein</fullName>
    </recommendedName>
</protein>
<organism evidence="8 9">
    <name type="scientific">Penicillium frequentans</name>
    <dbReference type="NCBI Taxonomy" id="3151616"/>
    <lineage>
        <taxon>Eukaryota</taxon>
        <taxon>Fungi</taxon>
        <taxon>Dikarya</taxon>
        <taxon>Ascomycota</taxon>
        <taxon>Pezizomycotina</taxon>
        <taxon>Eurotiomycetes</taxon>
        <taxon>Eurotiomycetidae</taxon>
        <taxon>Eurotiales</taxon>
        <taxon>Aspergillaceae</taxon>
        <taxon>Penicillium</taxon>
    </lineage>
</organism>
<dbReference type="GO" id="GO:0016405">
    <property type="term" value="F:CoA-ligase activity"/>
    <property type="evidence" value="ECO:0007669"/>
    <property type="project" value="TreeGrafter"/>
</dbReference>
<dbReference type="GO" id="GO:0016651">
    <property type="term" value="F:oxidoreductase activity, acting on NAD(P)H"/>
    <property type="evidence" value="ECO:0007669"/>
    <property type="project" value="InterPro"/>
</dbReference>
<keyword evidence="9" id="KW-1185">Reference proteome</keyword>
<dbReference type="Gene3D" id="3.40.50.12780">
    <property type="entry name" value="N-terminal domain of ligase-like"/>
    <property type="match status" value="1"/>
</dbReference>
<dbReference type="CDD" id="cd08249">
    <property type="entry name" value="enoyl_reductase_like"/>
    <property type="match status" value="1"/>
</dbReference>
<proteinExistence type="inferred from homology"/>